<dbReference type="AlphaFoldDB" id="A0A8K1FE96"/>
<proteinExistence type="predicted"/>
<keyword evidence="1" id="KW-0472">Membrane</keyword>
<evidence type="ECO:0000313" key="2">
    <source>
        <dbReference type="EMBL" id="TMW56402.1"/>
    </source>
</evidence>
<feature type="transmembrane region" description="Helical" evidence="1">
    <location>
        <begin position="238"/>
        <end position="260"/>
    </location>
</feature>
<organism evidence="2 3">
    <name type="scientific">Pythium oligandrum</name>
    <name type="common">Mycoparasitic fungus</name>
    <dbReference type="NCBI Taxonomy" id="41045"/>
    <lineage>
        <taxon>Eukaryota</taxon>
        <taxon>Sar</taxon>
        <taxon>Stramenopiles</taxon>
        <taxon>Oomycota</taxon>
        <taxon>Peronosporomycetes</taxon>
        <taxon>Pythiales</taxon>
        <taxon>Pythiaceae</taxon>
        <taxon>Pythium</taxon>
    </lineage>
</organism>
<name>A0A8K1FE96_PYTOL</name>
<evidence type="ECO:0000313" key="3">
    <source>
        <dbReference type="Proteomes" id="UP000794436"/>
    </source>
</evidence>
<dbReference type="OrthoDB" id="65322at2759"/>
<feature type="transmembrane region" description="Helical" evidence="1">
    <location>
        <begin position="167"/>
        <end position="184"/>
    </location>
</feature>
<keyword evidence="1" id="KW-0812">Transmembrane</keyword>
<gene>
    <name evidence="2" type="ORF">Poli38472_006412</name>
</gene>
<sequence length="268" mass="30056">MRGMASPRSSRMRMMTAHDSQEIRVCALVLSVLAFFLFIGAEIVPLDDRGVVFTLVALGTLGFAWIGPLTVLAGIMRYPKFKWWQPFQGGTEFVWMQAFGWSLHAVVLTSAAVVLANARMEKWIQGQYLVMGIAGFIAQVLLNLSIGSFNEQLAELPVVPLEWNTKAVVSMLVSSSSVVLYLIFDVFSEKLQSNIMLYAGVAEFVLSALMIHVFYGYIEIPGYRVWQPFEGGRTFLLLQYLGWQFFAINITKAAFNLPIYTRPALCKI</sequence>
<accession>A0A8K1FE96</accession>
<dbReference type="Proteomes" id="UP000794436">
    <property type="component" value="Unassembled WGS sequence"/>
</dbReference>
<keyword evidence="1" id="KW-1133">Transmembrane helix</keyword>
<dbReference type="EMBL" id="SPLM01000145">
    <property type="protein sequence ID" value="TMW56402.1"/>
    <property type="molecule type" value="Genomic_DNA"/>
</dbReference>
<feature type="transmembrane region" description="Helical" evidence="1">
    <location>
        <begin position="128"/>
        <end position="147"/>
    </location>
</feature>
<feature type="transmembrane region" description="Helical" evidence="1">
    <location>
        <begin position="51"/>
        <end position="75"/>
    </location>
</feature>
<feature type="transmembrane region" description="Helical" evidence="1">
    <location>
        <begin position="196"/>
        <end position="218"/>
    </location>
</feature>
<comment type="caution">
    <text evidence="2">The sequence shown here is derived from an EMBL/GenBank/DDBJ whole genome shotgun (WGS) entry which is preliminary data.</text>
</comment>
<evidence type="ECO:0000256" key="1">
    <source>
        <dbReference type="SAM" id="Phobius"/>
    </source>
</evidence>
<protein>
    <submittedName>
        <fullName evidence="2">Uncharacterized protein</fullName>
    </submittedName>
</protein>
<keyword evidence="3" id="KW-1185">Reference proteome</keyword>
<reference evidence="2" key="1">
    <citation type="submission" date="2019-03" db="EMBL/GenBank/DDBJ databases">
        <title>Long read genome sequence of the mycoparasitic Pythium oligandrum ATCC 38472 isolated from sugarbeet rhizosphere.</title>
        <authorList>
            <person name="Gaulin E."/>
        </authorList>
    </citation>
    <scope>NUCLEOTIDE SEQUENCE</scope>
    <source>
        <strain evidence="2">ATCC 38472_TT</strain>
    </source>
</reference>